<dbReference type="AlphaFoldDB" id="A0A7C3KHQ0"/>
<dbReference type="PANTHER" id="PTHR42678">
    <property type="entry name" value="AMIDASE"/>
    <property type="match status" value="1"/>
</dbReference>
<accession>A0A7C3KHQ0</accession>
<comment type="caution">
    <text evidence="3">The sequence shown here is derived from an EMBL/GenBank/DDBJ whole genome shotgun (WGS) entry which is preliminary data.</text>
</comment>
<gene>
    <name evidence="3" type="ORF">ENR64_27735</name>
</gene>
<organism evidence="3">
    <name type="scientific">Oscillatoriales cyanobacterium SpSt-418</name>
    <dbReference type="NCBI Taxonomy" id="2282169"/>
    <lineage>
        <taxon>Bacteria</taxon>
        <taxon>Bacillati</taxon>
        <taxon>Cyanobacteriota</taxon>
        <taxon>Cyanophyceae</taxon>
        <taxon>Oscillatoriophycideae</taxon>
        <taxon>Oscillatoriales</taxon>
    </lineage>
</organism>
<dbReference type="Gene3D" id="3.90.1300.10">
    <property type="entry name" value="Amidase signature (AS) domain"/>
    <property type="match status" value="1"/>
</dbReference>
<name>A0A7C3KHQ0_9CYAN</name>
<dbReference type="SUPFAM" id="SSF75304">
    <property type="entry name" value="Amidase signature (AS) enzymes"/>
    <property type="match status" value="1"/>
</dbReference>
<dbReference type="InterPro" id="IPR023631">
    <property type="entry name" value="Amidase_dom"/>
</dbReference>
<dbReference type="Pfam" id="PF01425">
    <property type="entry name" value="Amidase"/>
    <property type="match status" value="1"/>
</dbReference>
<proteinExistence type="predicted"/>
<dbReference type="InterPro" id="IPR036928">
    <property type="entry name" value="AS_sf"/>
</dbReference>
<reference evidence="3" key="1">
    <citation type="journal article" date="2020" name="mSystems">
        <title>Genome- and Community-Level Interaction Insights into Carbon Utilization and Element Cycling Functions of Hydrothermarchaeota in Hydrothermal Sediment.</title>
        <authorList>
            <person name="Zhou Z."/>
            <person name="Liu Y."/>
            <person name="Xu W."/>
            <person name="Pan J."/>
            <person name="Luo Z.H."/>
            <person name="Li M."/>
        </authorList>
    </citation>
    <scope>NUCLEOTIDE SEQUENCE [LARGE SCALE GENOMIC DNA]</scope>
    <source>
        <strain evidence="3">SpSt-418</strain>
    </source>
</reference>
<evidence type="ECO:0000256" key="1">
    <source>
        <dbReference type="SAM" id="SignalP"/>
    </source>
</evidence>
<evidence type="ECO:0000313" key="3">
    <source>
        <dbReference type="EMBL" id="HFN01470.1"/>
    </source>
</evidence>
<keyword evidence="1" id="KW-0732">Signal</keyword>
<sequence length="579" mass="60827">MRKFFLHATAAVATALPTFVIADITLSATFKLEEATIESINDAFDSGALTAESLVQLYLNRVNEYDDTLNSLITVNPGALSIAKALDIERQTSGPRSPLHGIPIILKDNFDTFDMPTTGGSVALVGSIPPDDAFIVQKLRDAGAIIFAKANMDEWAHGGSPGGGYSSAGGQTLNPYNFNRGPAGSSGGPAAAISANFGVIALGTDTGGSIRGPSSANGLAGLKPTLGLTSRDGIIPFSLSLDTGGPFARTVTDLAIALSYITGVDPNDPATAESEGKFPIDYTAFLTKDALSGVRIGVGRDFVGGNPEITAAFEESITVLESLGATIVDSLVFPEEVFALRGSTYSTISDTEFKYQLADYLETLGQEYPKTLAEVIAISESPEVVGSEFPVNTRVFERLLEAEVRGPIGNPEYAAAKDIQENIITPAVENILVANNIDALIYPTSRCPASPLPGVVDPSYVCGSGGRSATDLANLSGFPDIQVPAGFTSDKLPFTLSFLGLPYSEPELLGFAYAFEQATKVRKPPEFFAALPGETIVYEQVPEPSSVAALIGVGTVLVGNKFFKRRQCNIAQSSADNSH</sequence>
<evidence type="ECO:0000259" key="2">
    <source>
        <dbReference type="Pfam" id="PF01425"/>
    </source>
</evidence>
<dbReference type="PANTHER" id="PTHR42678:SF34">
    <property type="entry name" value="OS04G0183300 PROTEIN"/>
    <property type="match status" value="1"/>
</dbReference>
<feature type="domain" description="Amidase" evidence="2">
    <location>
        <begin position="54"/>
        <end position="509"/>
    </location>
</feature>
<feature type="signal peptide" evidence="1">
    <location>
        <begin position="1"/>
        <end position="22"/>
    </location>
</feature>
<feature type="chain" id="PRO_5027995385" evidence="1">
    <location>
        <begin position="23"/>
        <end position="579"/>
    </location>
</feature>
<dbReference type="EMBL" id="DSRU01000411">
    <property type="protein sequence ID" value="HFN01470.1"/>
    <property type="molecule type" value="Genomic_DNA"/>
</dbReference>
<protein>
    <submittedName>
        <fullName evidence="3">Amidase</fullName>
    </submittedName>
</protein>